<evidence type="ECO:0000313" key="3">
    <source>
        <dbReference type="Proteomes" id="UP001472677"/>
    </source>
</evidence>
<reference evidence="2 3" key="1">
    <citation type="journal article" date="2024" name="G3 (Bethesda)">
        <title>Genome assembly of Hibiscus sabdariffa L. provides insights into metabolisms of medicinal natural products.</title>
        <authorList>
            <person name="Kim T."/>
        </authorList>
    </citation>
    <scope>NUCLEOTIDE SEQUENCE [LARGE SCALE GENOMIC DNA]</scope>
    <source>
        <strain evidence="2">TK-2024</strain>
        <tissue evidence="2">Old leaves</tissue>
    </source>
</reference>
<proteinExistence type="predicted"/>
<gene>
    <name evidence="2" type="ORF">V6N12_036614</name>
</gene>
<feature type="compositionally biased region" description="Basic and acidic residues" evidence="1">
    <location>
        <begin position="1"/>
        <end position="11"/>
    </location>
</feature>
<name>A0ABR2ER59_9ROSI</name>
<keyword evidence="3" id="KW-1185">Reference proteome</keyword>
<evidence type="ECO:0000256" key="1">
    <source>
        <dbReference type="SAM" id="MobiDB-lite"/>
    </source>
</evidence>
<dbReference type="Proteomes" id="UP001472677">
    <property type="component" value="Unassembled WGS sequence"/>
</dbReference>
<organism evidence="2 3">
    <name type="scientific">Hibiscus sabdariffa</name>
    <name type="common">roselle</name>
    <dbReference type="NCBI Taxonomy" id="183260"/>
    <lineage>
        <taxon>Eukaryota</taxon>
        <taxon>Viridiplantae</taxon>
        <taxon>Streptophyta</taxon>
        <taxon>Embryophyta</taxon>
        <taxon>Tracheophyta</taxon>
        <taxon>Spermatophyta</taxon>
        <taxon>Magnoliopsida</taxon>
        <taxon>eudicotyledons</taxon>
        <taxon>Gunneridae</taxon>
        <taxon>Pentapetalae</taxon>
        <taxon>rosids</taxon>
        <taxon>malvids</taxon>
        <taxon>Malvales</taxon>
        <taxon>Malvaceae</taxon>
        <taxon>Malvoideae</taxon>
        <taxon>Hibiscus</taxon>
    </lineage>
</organism>
<comment type="caution">
    <text evidence="2">The sequence shown here is derived from an EMBL/GenBank/DDBJ whole genome shotgun (WGS) entry which is preliminary data.</text>
</comment>
<protein>
    <submittedName>
        <fullName evidence="2">Uncharacterized protein</fullName>
    </submittedName>
</protein>
<sequence length="86" mass="9541">MFDEMLSRDNEVIPSMGVQDLSDGPPDLLKDEVSVMAFEEPIQDPFGLSDSLKDEVSVMAIEEPIQDPFGLSRATTHHDMSNFNPS</sequence>
<feature type="region of interest" description="Disordered" evidence="1">
    <location>
        <begin position="1"/>
        <end position="25"/>
    </location>
</feature>
<dbReference type="EMBL" id="JBBPBM010000011">
    <property type="protein sequence ID" value="KAK8564491.1"/>
    <property type="molecule type" value="Genomic_DNA"/>
</dbReference>
<evidence type="ECO:0000313" key="2">
    <source>
        <dbReference type="EMBL" id="KAK8564491.1"/>
    </source>
</evidence>
<accession>A0ABR2ER59</accession>